<dbReference type="Gene3D" id="3.30.300.30">
    <property type="match status" value="1"/>
</dbReference>
<evidence type="ECO:0000256" key="3">
    <source>
        <dbReference type="SAM" id="MobiDB-lite"/>
    </source>
</evidence>
<dbReference type="Proteomes" id="UP000742460">
    <property type="component" value="Unassembled WGS sequence"/>
</dbReference>
<dbReference type="Gene3D" id="3.40.50.1820">
    <property type="entry name" value="alpha/beta hydrolase"/>
    <property type="match status" value="1"/>
</dbReference>
<accession>A0A921SXC1</accession>
<dbReference type="Gene3D" id="3.40.50.12780">
    <property type="entry name" value="N-terminal domain of ligase-like"/>
    <property type="match status" value="1"/>
</dbReference>
<feature type="region of interest" description="Disordered" evidence="3">
    <location>
        <begin position="1"/>
        <end position="20"/>
    </location>
</feature>
<reference evidence="6" key="2">
    <citation type="submission" date="2021-09" db="EMBL/GenBank/DDBJ databases">
        <authorList>
            <person name="Gilroy R."/>
        </authorList>
    </citation>
    <scope>NUCLEOTIDE SEQUENCE</scope>
    <source>
        <strain evidence="6">ChiGjej5B5-22894</strain>
    </source>
</reference>
<dbReference type="InterPro" id="IPR020845">
    <property type="entry name" value="AMP-binding_CS"/>
</dbReference>
<dbReference type="PANTHER" id="PTHR43201">
    <property type="entry name" value="ACYL-COA SYNTHETASE"/>
    <property type="match status" value="1"/>
</dbReference>
<evidence type="ECO:0000256" key="2">
    <source>
        <dbReference type="ARBA" id="ARBA00022598"/>
    </source>
</evidence>
<evidence type="ECO:0000313" key="7">
    <source>
        <dbReference type="Proteomes" id="UP000742460"/>
    </source>
</evidence>
<evidence type="ECO:0000256" key="1">
    <source>
        <dbReference type="ARBA" id="ARBA00006432"/>
    </source>
</evidence>
<dbReference type="GO" id="GO:0006631">
    <property type="term" value="P:fatty acid metabolic process"/>
    <property type="evidence" value="ECO:0007669"/>
    <property type="project" value="TreeGrafter"/>
</dbReference>
<sequence length="889" mass="94825">MVTSTRSTEIPDLPGLDPSLHRTAEVRDHTGELRQWHLLDSGPWLAERGISPRGTLLAVHGNPTWSFLFRSLVREDIPWRLIAVDQLEMGYSERTGLKRRYQDRITDLSLLTDALSLHGPVVTVGHDWGGLISTGWALDNRHDVVGMILTNTGVHQQIEEALPRALQLATTPGFRTASTSLTDAFLRTTLALSKPALPREVQDAYLAPYRTRARRRGIDQFVADIPAAADHPSRPTLERVADGLTELRVPTLLAWGPRDITFSDRFLRDLIERVPHADVHRFEGASHLVWEDADVAGLVARWLETTFGTAEEPRTEAPAWRPVSAYAEEVPAAPIGESIARLAADPVHAHQAAVVELGADDDGSREISWSLLHRRVEDIAAGLLGHGVRPGDRVSLLITPGADLTGVLYACFRIGAVAVVADAGLGTQGLTRAVIGSHIDWLIGIPKALVGARAMGWPGRRLSVEQLPTVDRVALGVETSIAELARSGALQRELGAPLDVPHPDPDSDAAVLFTSGSTGPAKGAVMTHRQLSAMFSAVGDTLDLAPERGLVAGFATFALLGPALGAPTVVPDMDITRPGELTAPALAAAIGALGRPAVFTAPAALRNILDTAGQLDAEGRAAMAGAASFFSAGAPIPAHLLRGLADLMPEAKALTPYGMTECLAVAAIDLEGIDAAGEGSGVCVGAPVPRVEIAIAAMDDEGRTTGEITEAAGERGEILVRAPHVRDRYLMLWGTTHTSMRFEGWHATGDVGHLDEAGRLWVEGRAAHVLATADGLFTPVQVEEAAEAVPTVRRAGAAVVGPRGTQQVVVILETEEGHRPGKAARPRPAATSLQEAVRRSVRERAGVEVVAVFVTRCLPTDIRHNSKIDRAALSRWAEQTLRGERAESL</sequence>
<dbReference type="PANTHER" id="PTHR43201:SF5">
    <property type="entry name" value="MEDIUM-CHAIN ACYL-COA LIGASE ACSF2, MITOCHONDRIAL"/>
    <property type="match status" value="1"/>
</dbReference>
<evidence type="ECO:0000313" key="6">
    <source>
        <dbReference type="EMBL" id="HJG91581.1"/>
    </source>
</evidence>
<dbReference type="SUPFAM" id="SSF56801">
    <property type="entry name" value="Acetyl-CoA synthetase-like"/>
    <property type="match status" value="1"/>
</dbReference>
<gene>
    <name evidence="6" type="ORF">K8V81_07630</name>
</gene>
<dbReference type="Pfam" id="PF00561">
    <property type="entry name" value="Abhydrolase_1"/>
    <property type="match status" value="1"/>
</dbReference>
<evidence type="ECO:0000259" key="4">
    <source>
        <dbReference type="Pfam" id="PF00501"/>
    </source>
</evidence>
<dbReference type="EMBL" id="DYUE01000173">
    <property type="protein sequence ID" value="HJG91581.1"/>
    <property type="molecule type" value="Genomic_DNA"/>
</dbReference>
<dbReference type="InterPro" id="IPR000073">
    <property type="entry name" value="AB_hydrolase_1"/>
</dbReference>
<comment type="caution">
    <text evidence="6">The sequence shown here is derived from an EMBL/GenBank/DDBJ whole genome shotgun (WGS) entry which is preliminary data.</text>
</comment>
<dbReference type="AlphaFoldDB" id="A0A921SXC1"/>
<protein>
    <submittedName>
        <fullName evidence="6">Alpha/beta fold hydrolase</fullName>
    </submittedName>
</protein>
<feature type="domain" description="AMP-dependent synthetase/ligase" evidence="4">
    <location>
        <begin position="351"/>
        <end position="730"/>
    </location>
</feature>
<comment type="similarity">
    <text evidence="1">Belongs to the ATP-dependent AMP-binding enzyme family.</text>
</comment>
<dbReference type="Pfam" id="PF00501">
    <property type="entry name" value="AMP-binding"/>
    <property type="match status" value="1"/>
</dbReference>
<proteinExistence type="inferred from homology"/>
<reference evidence="6" key="1">
    <citation type="journal article" date="2021" name="PeerJ">
        <title>Extensive microbial diversity within the chicken gut microbiome revealed by metagenomics and culture.</title>
        <authorList>
            <person name="Gilroy R."/>
            <person name="Ravi A."/>
            <person name="Getino M."/>
            <person name="Pursley I."/>
            <person name="Horton D.L."/>
            <person name="Alikhan N.F."/>
            <person name="Baker D."/>
            <person name="Gharbi K."/>
            <person name="Hall N."/>
            <person name="Watson M."/>
            <person name="Adriaenssens E.M."/>
            <person name="Foster-Nyarko E."/>
            <person name="Jarju S."/>
            <person name="Secka A."/>
            <person name="Antonio M."/>
            <person name="Oren A."/>
            <person name="Chaudhuri R.R."/>
            <person name="La Ragione R."/>
            <person name="Hildebrand F."/>
            <person name="Pallen M.J."/>
        </authorList>
    </citation>
    <scope>NUCLEOTIDE SEQUENCE</scope>
    <source>
        <strain evidence="6">ChiGjej5B5-22894</strain>
    </source>
</reference>
<dbReference type="InterPro" id="IPR029058">
    <property type="entry name" value="AB_hydrolase_fold"/>
</dbReference>
<evidence type="ECO:0000259" key="5">
    <source>
        <dbReference type="Pfam" id="PF00561"/>
    </source>
</evidence>
<feature type="domain" description="AB hydrolase-1" evidence="5">
    <location>
        <begin position="55"/>
        <end position="292"/>
    </location>
</feature>
<dbReference type="InterPro" id="IPR042099">
    <property type="entry name" value="ANL_N_sf"/>
</dbReference>
<dbReference type="GO" id="GO:0031956">
    <property type="term" value="F:medium-chain fatty acid-CoA ligase activity"/>
    <property type="evidence" value="ECO:0007669"/>
    <property type="project" value="TreeGrafter"/>
</dbReference>
<dbReference type="PROSITE" id="PS00455">
    <property type="entry name" value="AMP_BINDING"/>
    <property type="match status" value="1"/>
</dbReference>
<keyword evidence="6" id="KW-0378">Hydrolase</keyword>
<dbReference type="InterPro" id="IPR045851">
    <property type="entry name" value="AMP-bd_C_sf"/>
</dbReference>
<dbReference type="SUPFAM" id="SSF53474">
    <property type="entry name" value="alpha/beta-Hydrolases"/>
    <property type="match status" value="1"/>
</dbReference>
<keyword evidence="2" id="KW-0436">Ligase</keyword>
<name>A0A921SXC1_9MICO</name>
<dbReference type="GO" id="GO:0016787">
    <property type="term" value="F:hydrolase activity"/>
    <property type="evidence" value="ECO:0007669"/>
    <property type="project" value="UniProtKB-KW"/>
</dbReference>
<organism evidence="6 7">
    <name type="scientific">Brachybacterium massiliense</name>
    <dbReference type="NCBI Taxonomy" id="1755098"/>
    <lineage>
        <taxon>Bacteria</taxon>
        <taxon>Bacillati</taxon>
        <taxon>Actinomycetota</taxon>
        <taxon>Actinomycetes</taxon>
        <taxon>Micrococcales</taxon>
        <taxon>Dermabacteraceae</taxon>
        <taxon>Brachybacterium</taxon>
    </lineage>
</organism>
<dbReference type="InterPro" id="IPR000873">
    <property type="entry name" value="AMP-dep_synth/lig_dom"/>
</dbReference>